<dbReference type="PANTHER" id="PTHR47505">
    <property type="entry name" value="DNA UTILIZATION PROTEIN YHGH"/>
    <property type="match status" value="1"/>
</dbReference>
<evidence type="ECO:0000256" key="2">
    <source>
        <dbReference type="SAM" id="MobiDB-lite"/>
    </source>
</evidence>
<dbReference type="InterPro" id="IPR051910">
    <property type="entry name" value="ComF/GntX_DNA_util-trans"/>
</dbReference>
<dbReference type="PANTHER" id="PTHR47505:SF1">
    <property type="entry name" value="DNA UTILIZATION PROTEIN YHGH"/>
    <property type="match status" value="1"/>
</dbReference>
<dbReference type="InterPro" id="IPR044005">
    <property type="entry name" value="DZR_2"/>
</dbReference>
<organism evidence="5 6">
    <name type="scientific">Kribbibacterium absianum</name>
    <dbReference type="NCBI Taxonomy" id="3044210"/>
    <lineage>
        <taxon>Bacteria</taxon>
        <taxon>Bacillati</taxon>
        <taxon>Actinomycetota</taxon>
        <taxon>Coriobacteriia</taxon>
        <taxon>Coriobacteriales</taxon>
        <taxon>Kribbibacteriaceae</taxon>
        <taxon>Kribbibacterium</taxon>
    </lineage>
</organism>
<gene>
    <name evidence="5" type="ORF">QJ043_04880</name>
</gene>
<evidence type="ECO:0000313" key="5">
    <source>
        <dbReference type="EMBL" id="MDJ1129412.1"/>
    </source>
</evidence>
<dbReference type="InterPro" id="IPR000836">
    <property type="entry name" value="PRTase_dom"/>
</dbReference>
<evidence type="ECO:0000313" key="6">
    <source>
        <dbReference type="Proteomes" id="UP001431693"/>
    </source>
</evidence>
<feature type="domain" description="Phosphoribosyltransferase" evidence="3">
    <location>
        <begin position="172"/>
        <end position="255"/>
    </location>
</feature>
<evidence type="ECO:0000259" key="4">
    <source>
        <dbReference type="Pfam" id="PF18912"/>
    </source>
</evidence>
<evidence type="ECO:0000256" key="1">
    <source>
        <dbReference type="ARBA" id="ARBA00008007"/>
    </source>
</evidence>
<accession>A0ABT6ZK21</accession>
<protein>
    <submittedName>
        <fullName evidence="5">Double zinc ribbon domain-containing protein</fullName>
    </submittedName>
</protein>
<comment type="caution">
    <text evidence="5">The sequence shown here is derived from an EMBL/GenBank/DDBJ whole genome shotgun (WGS) entry which is preliminary data.</text>
</comment>
<keyword evidence="6" id="KW-1185">Reference proteome</keyword>
<evidence type="ECO:0000259" key="3">
    <source>
        <dbReference type="Pfam" id="PF00156"/>
    </source>
</evidence>
<reference evidence="5" key="1">
    <citation type="submission" date="2023-05" db="EMBL/GenBank/DDBJ databases">
        <title>[olsenella] sp. nov., isolated from a pig farm feces dump.</title>
        <authorList>
            <person name="Chang Y.-H."/>
        </authorList>
    </citation>
    <scope>NUCLEOTIDE SEQUENCE</scope>
    <source>
        <strain evidence="5">YH-ols2217</strain>
    </source>
</reference>
<dbReference type="Proteomes" id="UP001431693">
    <property type="component" value="Unassembled WGS sequence"/>
</dbReference>
<dbReference type="Pfam" id="PF18912">
    <property type="entry name" value="DZR_2"/>
    <property type="match status" value="1"/>
</dbReference>
<dbReference type="Gene3D" id="3.40.50.2020">
    <property type="match status" value="1"/>
</dbReference>
<dbReference type="Pfam" id="PF00156">
    <property type="entry name" value="Pribosyltran"/>
    <property type="match status" value="1"/>
</dbReference>
<proteinExistence type="inferred from homology"/>
<comment type="similarity">
    <text evidence="1">Belongs to the ComF/GntX family.</text>
</comment>
<dbReference type="EMBL" id="JASJEX010000002">
    <property type="protein sequence ID" value="MDJ1129412.1"/>
    <property type="molecule type" value="Genomic_DNA"/>
</dbReference>
<dbReference type="RefSeq" id="WP_283714059.1">
    <property type="nucleotide sequence ID" value="NZ_JASJEW010000010.1"/>
</dbReference>
<name>A0ABT6ZK21_9ACTN</name>
<sequence length="260" mass="27471">MARSHLIAAREAVQELLWPTRCVGCDDPGSVLCADCAAKLPWIDQRWACPRCGAPFGHLVCTECRGRWDGDACVSALLHRGTAARLVRTYKDGHEARLAPVLAAAIATAVDEAASWPGRPELAGAGRPLGPDEPPPLPPLSPLDLGAVDALVFVPATAEAYRRRGFDHMELVARHLAPMLGLALADVLIHNRAADQRGLGREGRAANARGSFEVLGNVAGANLLLVDDVLTTGASIQAAREALVSRGAGHVWTATATRAW</sequence>
<feature type="region of interest" description="Disordered" evidence="2">
    <location>
        <begin position="117"/>
        <end position="139"/>
    </location>
</feature>
<feature type="domain" description="Double zinc ribbon" evidence="4">
    <location>
        <begin position="15"/>
        <end position="64"/>
    </location>
</feature>
<dbReference type="InterPro" id="IPR029057">
    <property type="entry name" value="PRTase-like"/>
</dbReference>
<dbReference type="SUPFAM" id="SSF53271">
    <property type="entry name" value="PRTase-like"/>
    <property type="match status" value="1"/>
</dbReference>
<dbReference type="CDD" id="cd06223">
    <property type="entry name" value="PRTases_typeI"/>
    <property type="match status" value="1"/>
</dbReference>